<gene>
    <name evidence="1" type="ORF">BGZ97_004488</name>
</gene>
<sequence length="285" mass="31961">MSPTHTHLIEHAVDSLKKYQAQGVDRDVTLLKDALVAMSCVLNTMSANAQEYFASAQHQELLDQACSLSVIEGFDNHPSTAIAQEYVDCLAKHGVNGLRKQLIMDRGVLNSKYMKCKGLPLEADMRDKMLEILTKLGETMLEASKDMRHMQSLEHGDISDAGLKVDRIFMYKGIELSTIEFKRAEIGARDLAIQNRKNVRLARCIQEVHASLGVGDPSIFMADASLEAQAPIVQLAKELHEVEHEKANFTRAIHRNRASTPPPVQRKFQDHVLFTPQKKRPRAKP</sequence>
<dbReference type="OrthoDB" id="2444920at2759"/>
<dbReference type="EMBL" id="JAAAIN010002125">
    <property type="protein sequence ID" value="KAG0296626.1"/>
    <property type="molecule type" value="Genomic_DNA"/>
</dbReference>
<comment type="caution">
    <text evidence="1">The sequence shown here is derived from an EMBL/GenBank/DDBJ whole genome shotgun (WGS) entry which is preliminary data.</text>
</comment>
<keyword evidence="2" id="KW-1185">Reference proteome</keyword>
<evidence type="ECO:0000313" key="2">
    <source>
        <dbReference type="Proteomes" id="UP000823405"/>
    </source>
</evidence>
<name>A0A9P6QRR1_9FUNG</name>
<dbReference type="AlphaFoldDB" id="A0A9P6QRR1"/>
<organism evidence="1 2">
    <name type="scientific">Linnemannia gamsii</name>
    <dbReference type="NCBI Taxonomy" id="64522"/>
    <lineage>
        <taxon>Eukaryota</taxon>
        <taxon>Fungi</taxon>
        <taxon>Fungi incertae sedis</taxon>
        <taxon>Mucoromycota</taxon>
        <taxon>Mortierellomycotina</taxon>
        <taxon>Mortierellomycetes</taxon>
        <taxon>Mortierellales</taxon>
        <taxon>Mortierellaceae</taxon>
        <taxon>Linnemannia</taxon>
    </lineage>
</organism>
<evidence type="ECO:0000313" key="1">
    <source>
        <dbReference type="EMBL" id="KAG0296626.1"/>
    </source>
</evidence>
<dbReference type="Proteomes" id="UP000823405">
    <property type="component" value="Unassembled WGS sequence"/>
</dbReference>
<protein>
    <submittedName>
        <fullName evidence="1">Uncharacterized protein</fullName>
    </submittedName>
</protein>
<accession>A0A9P6QRR1</accession>
<proteinExistence type="predicted"/>
<reference evidence="1" key="1">
    <citation type="journal article" date="2020" name="Fungal Divers.">
        <title>Resolving the Mortierellaceae phylogeny through synthesis of multi-gene phylogenetics and phylogenomics.</title>
        <authorList>
            <person name="Vandepol N."/>
            <person name="Liber J."/>
            <person name="Desiro A."/>
            <person name="Na H."/>
            <person name="Kennedy M."/>
            <person name="Barry K."/>
            <person name="Grigoriev I.V."/>
            <person name="Miller A.N."/>
            <person name="O'Donnell K."/>
            <person name="Stajich J.E."/>
            <person name="Bonito G."/>
        </authorList>
    </citation>
    <scope>NUCLEOTIDE SEQUENCE</scope>
    <source>
        <strain evidence="1">NVP60</strain>
    </source>
</reference>